<evidence type="ECO:0000313" key="2">
    <source>
        <dbReference type="Proteomes" id="UP001175228"/>
    </source>
</evidence>
<protein>
    <submittedName>
        <fullName evidence="1">Uncharacterized protein</fullName>
    </submittedName>
</protein>
<gene>
    <name evidence="1" type="ORF">EDD18DRAFT_1114661</name>
</gene>
<organism evidence="1 2">
    <name type="scientific">Armillaria luteobubalina</name>
    <dbReference type="NCBI Taxonomy" id="153913"/>
    <lineage>
        <taxon>Eukaryota</taxon>
        <taxon>Fungi</taxon>
        <taxon>Dikarya</taxon>
        <taxon>Basidiomycota</taxon>
        <taxon>Agaricomycotina</taxon>
        <taxon>Agaricomycetes</taxon>
        <taxon>Agaricomycetidae</taxon>
        <taxon>Agaricales</taxon>
        <taxon>Marasmiineae</taxon>
        <taxon>Physalacriaceae</taxon>
        <taxon>Armillaria</taxon>
    </lineage>
</organism>
<sequence length="197" mass="22103">MDDNLLPLLQLTPWLMLLSFEWYSPVPSEESDGAMKSVFLDMSKTACVGDAIQHMLLHCLEFLGFKIFPIKFDTVDFLDACFVEMVASQCIPGNSWVLEMPRINVHGRGFHLPFINNNDFFLEKLKSLQDDGLELYLDLDDLEDHSSLEDMYSSGSEDVSVITHQRNSSLSGVSSMLTTHINENEIVTSTSRICGGG</sequence>
<reference evidence="1" key="1">
    <citation type="submission" date="2023-06" db="EMBL/GenBank/DDBJ databases">
        <authorList>
            <consortium name="Lawrence Berkeley National Laboratory"/>
            <person name="Ahrendt S."/>
            <person name="Sahu N."/>
            <person name="Indic B."/>
            <person name="Wong-Bajracharya J."/>
            <person name="Merenyi Z."/>
            <person name="Ke H.-M."/>
            <person name="Monk M."/>
            <person name="Kocsube S."/>
            <person name="Drula E."/>
            <person name="Lipzen A."/>
            <person name="Balint B."/>
            <person name="Henrissat B."/>
            <person name="Andreopoulos B."/>
            <person name="Martin F.M."/>
            <person name="Harder C.B."/>
            <person name="Rigling D."/>
            <person name="Ford K.L."/>
            <person name="Foster G.D."/>
            <person name="Pangilinan J."/>
            <person name="Papanicolaou A."/>
            <person name="Barry K."/>
            <person name="LaButti K."/>
            <person name="Viragh M."/>
            <person name="Koriabine M."/>
            <person name="Yan M."/>
            <person name="Riley R."/>
            <person name="Champramary S."/>
            <person name="Plett K.L."/>
            <person name="Tsai I.J."/>
            <person name="Slot J."/>
            <person name="Sipos G."/>
            <person name="Plett J."/>
            <person name="Nagy L.G."/>
            <person name="Grigoriev I.V."/>
        </authorList>
    </citation>
    <scope>NUCLEOTIDE SEQUENCE</scope>
    <source>
        <strain evidence="1">HWK02</strain>
    </source>
</reference>
<keyword evidence="2" id="KW-1185">Reference proteome</keyword>
<proteinExistence type="predicted"/>
<name>A0AA39P5H8_9AGAR</name>
<dbReference type="EMBL" id="JAUEPU010000109">
    <property type="protein sequence ID" value="KAK0477514.1"/>
    <property type="molecule type" value="Genomic_DNA"/>
</dbReference>
<accession>A0AA39P5H8</accession>
<dbReference type="Proteomes" id="UP001175228">
    <property type="component" value="Unassembled WGS sequence"/>
</dbReference>
<comment type="caution">
    <text evidence="1">The sequence shown here is derived from an EMBL/GenBank/DDBJ whole genome shotgun (WGS) entry which is preliminary data.</text>
</comment>
<evidence type="ECO:0000313" key="1">
    <source>
        <dbReference type="EMBL" id="KAK0477514.1"/>
    </source>
</evidence>
<dbReference type="AlphaFoldDB" id="A0AA39P5H8"/>